<reference evidence="3" key="1">
    <citation type="submission" date="2021-02" db="EMBL/GenBank/DDBJ databases">
        <authorList>
            <person name="Dougan E. K."/>
            <person name="Rhodes N."/>
            <person name="Thang M."/>
            <person name="Chan C."/>
        </authorList>
    </citation>
    <scope>NUCLEOTIDE SEQUENCE</scope>
</reference>
<keyword evidence="4" id="KW-1185">Reference proteome</keyword>
<accession>A0A813BZ85</accession>
<evidence type="ECO:0000313" key="3">
    <source>
        <dbReference type="EMBL" id="CAE7929444.1"/>
    </source>
</evidence>
<feature type="coiled-coil region" evidence="1">
    <location>
        <begin position="2"/>
        <end position="29"/>
    </location>
</feature>
<evidence type="ECO:0000313" key="4">
    <source>
        <dbReference type="Proteomes" id="UP000601435"/>
    </source>
</evidence>
<keyword evidence="1" id="KW-0175">Coiled coil</keyword>
<dbReference type="AlphaFoldDB" id="A0A813BZ85"/>
<feature type="coiled-coil region" evidence="1">
    <location>
        <begin position="84"/>
        <end position="111"/>
    </location>
</feature>
<protein>
    <submittedName>
        <fullName evidence="3">Uncharacterized protein</fullName>
    </submittedName>
</protein>
<feature type="non-terminal residue" evidence="3">
    <location>
        <position position="128"/>
    </location>
</feature>
<sequence length="128" mass="14422">MDEGLKQEVESLRRRIASTLEEAEEFRHVAAAARAACEMQRTAESPDASPGSTATPEGEGQDMTVDEDEDSADDEDTVLLKQKIKAQRSELDRLTEVFQRQQEQLGILQDQISGKTFEKQKQVQREVQ</sequence>
<evidence type="ECO:0000256" key="2">
    <source>
        <dbReference type="SAM" id="MobiDB-lite"/>
    </source>
</evidence>
<comment type="caution">
    <text evidence="3">The sequence shown here is derived from an EMBL/GenBank/DDBJ whole genome shotgun (WGS) entry which is preliminary data.</text>
</comment>
<name>A0A813BZ85_9DINO</name>
<feature type="region of interest" description="Disordered" evidence="2">
    <location>
        <begin position="36"/>
        <end position="75"/>
    </location>
</feature>
<evidence type="ECO:0000256" key="1">
    <source>
        <dbReference type="SAM" id="Coils"/>
    </source>
</evidence>
<feature type="compositionally biased region" description="Acidic residues" evidence="2">
    <location>
        <begin position="64"/>
        <end position="75"/>
    </location>
</feature>
<dbReference type="EMBL" id="CAJNJA010081207">
    <property type="protein sequence ID" value="CAE7929444.1"/>
    <property type="molecule type" value="Genomic_DNA"/>
</dbReference>
<dbReference type="Proteomes" id="UP000601435">
    <property type="component" value="Unassembled WGS sequence"/>
</dbReference>
<gene>
    <name evidence="3" type="ORF">SNEC2469_LOCUS32277</name>
</gene>
<proteinExistence type="predicted"/>
<organism evidence="3 4">
    <name type="scientific">Symbiodinium necroappetens</name>
    <dbReference type="NCBI Taxonomy" id="1628268"/>
    <lineage>
        <taxon>Eukaryota</taxon>
        <taxon>Sar</taxon>
        <taxon>Alveolata</taxon>
        <taxon>Dinophyceae</taxon>
        <taxon>Suessiales</taxon>
        <taxon>Symbiodiniaceae</taxon>
        <taxon>Symbiodinium</taxon>
    </lineage>
</organism>